<dbReference type="EMBL" id="CP087164">
    <property type="protein sequence ID" value="UGS36368.1"/>
    <property type="molecule type" value="Genomic_DNA"/>
</dbReference>
<evidence type="ECO:0000256" key="1">
    <source>
        <dbReference type="SAM" id="MobiDB-lite"/>
    </source>
</evidence>
<reference evidence="2" key="1">
    <citation type="journal article" date="2022" name="Int. J. Syst. Evol. Microbiol.">
        <title>Pseudomonas aegrilactucae sp. nov. and Pseudomonas morbosilactucae sp. nov., pathogens causing bacterial rot of lettuce in Japan.</title>
        <authorList>
            <person name="Sawada H."/>
            <person name="Fujikawa T."/>
            <person name="Satou M."/>
        </authorList>
    </citation>
    <scope>NUCLEOTIDE SEQUENCE</scope>
    <source>
        <strain evidence="2">0166_1</strain>
    </source>
</reference>
<gene>
    <name evidence="2" type="ORF">DSM104329_02772</name>
</gene>
<name>A0A9E6XYM2_9ACTN</name>
<dbReference type="Proteomes" id="UP001162834">
    <property type="component" value="Chromosome"/>
</dbReference>
<keyword evidence="3" id="KW-1185">Reference proteome</keyword>
<evidence type="ECO:0000313" key="3">
    <source>
        <dbReference type="Proteomes" id="UP001162834"/>
    </source>
</evidence>
<accession>A0A9E6XYM2</accession>
<evidence type="ECO:0000313" key="2">
    <source>
        <dbReference type="EMBL" id="UGS36368.1"/>
    </source>
</evidence>
<proteinExistence type="predicted"/>
<organism evidence="2 3">
    <name type="scientific">Capillimicrobium parvum</name>
    <dbReference type="NCBI Taxonomy" id="2884022"/>
    <lineage>
        <taxon>Bacteria</taxon>
        <taxon>Bacillati</taxon>
        <taxon>Actinomycetota</taxon>
        <taxon>Thermoleophilia</taxon>
        <taxon>Solirubrobacterales</taxon>
        <taxon>Capillimicrobiaceae</taxon>
        <taxon>Capillimicrobium</taxon>
    </lineage>
</organism>
<sequence length="180" mass="19511">MSDEPNRNSFEDALRAIAQEVNRGIERLSEVDLDEVARTTGLDPDKAKDWFDSAGTWLRVRIEQVDPSSFTMPGTPAPAPADDEPTAARTPGDDPLRGFGPHPLDVPTAEQGVALAALDSGRWTIEPGTSALAVHGDGPGPRDALGLVRELRVRDWLDVDGQITLAGRHALSRWLETTDR</sequence>
<dbReference type="KEGG" id="sbae:DSM104329_02772"/>
<protein>
    <submittedName>
        <fullName evidence="2">Uncharacterized protein</fullName>
    </submittedName>
</protein>
<dbReference type="RefSeq" id="WP_259316040.1">
    <property type="nucleotide sequence ID" value="NZ_CP087164.1"/>
</dbReference>
<feature type="region of interest" description="Disordered" evidence="1">
    <location>
        <begin position="65"/>
        <end position="106"/>
    </location>
</feature>
<dbReference type="AlphaFoldDB" id="A0A9E6XYM2"/>